<dbReference type="Proteomes" id="UP000324222">
    <property type="component" value="Unassembled WGS sequence"/>
</dbReference>
<evidence type="ECO:0000313" key="2">
    <source>
        <dbReference type="EMBL" id="MPC66426.1"/>
    </source>
</evidence>
<gene>
    <name evidence="2" type="ORF">E2C01_060573</name>
</gene>
<keyword evidence="3" id="KW-1185">Reference proteome</keyword>
<reference evidence="2 3" key="1">
    <citation type="submission" date="2019-05" db="EMBL/GenBank/DDBJ databases">
        <title>Another draft genome of Portunus trituberculatus and its Hox gene families provides insights of decapod evolution.</title>
        <authorList>
            <person name="Jeong J.-H."/>
            <person name="Song I."/>
            <person name="Kim S."/>
            <person name="Choi T."/>
            <person name="Kim D."/>
            <person name="Ryu S."/>
            <person name="Kim W."/>
        </authorList>
    </citation>
    <scope>NUCLEOTIDE SEQUENCE [LARGE SCALE GENOMIC DNA]</scope>
    <source>
        <tissue evidence="2">Muscle</tissue>
    </source>
</reference>
<proteinExistence type="predicted"/>
<feature type="compositionally biased region" description="Polar residues" evidence="1">
    <location>
        <begin position="1"/>
        <end position="36"/>
    </location>
</feature>
<evidence type="ECO:0000313" key="3">
    <source>
        <dbReference type="Proteomes" id="UP000324222"/>
    </source>
</evidence>
<dbReference type="AlphaFoldDB" id="A0A5B7H923"/>
<sequence length="65" mass="7409">MPLTTLSQPSKPHQNVHSPHNPIRTPSTHSHATQSRQSERGAAVRVSGRRIRRWYQPRTCESIIS</sequence>
<organism evidence="2 3">
    <name type="scientific">Portunus trituberculatus</name>
    <name type="common">Swimming crab</name>
    <name type="synonym">Neptunus trituberculatus</name>
    <dbReference type="NCBI Taxonomy" id="210409"/>
    <lineage>
        <taxon>Eukaryota</taxon>
        <taxon>Metazoa</taxon>
        <taxon>Ecdysozoa</taxon>
        <taxon>Arthropoda</taxon>
        <taxon>Crustacea</taxon>
        <taxon>Multicrustacea</taxon>
        <taxon>Malacostraca</taxon>
        <taxon>Eumalacostraca</taxon>
        <taxon>Eucarida</taxon>
        <taxon>Decapoda</taxon>
        <taxon>Pleocyemata</taxon>
        <taxon>Brachyura</taxon>
        <taxon>Eubrachyura</taxon>
        <taxon>Portunoidea</taxon>
        <taxon>Portunidae</taxon>
        <taxon>Portuninae</taxon>
        <taxon>Portunus</taxon>
    </lineage>
</organism>
<protein>
    <submittedName>
        <fullName evidence="2">Uncharacterized protein</fullName>
    </submittedName>
</protein>
<dbReference type="EMBL" id="VSRR010024736">
    <property type="protein sequence ID" value="MPC66426.1"/>
    <property type="molecule type" value="Genomic_DNA"/>
</dbReference>
<name>A0A5B7H923_PORTR</name>
<evidence type="ECO:0000256" key="1">
    <source>
        <dbReference type="SAM" id="MobiDB-lite"/>
    </source>
</evidence>
<feature type="region of interest" description="Disordered" evidence="1">
    <location>
        <begin position="1"/>
        <end position="46"/>
    </location>
</feature>
<accession>A0A5B7H923</accession>
<comment type="caution">
    <text evidence="2">The sequence shown here is derived from an EMBL/GenBank/DDBJ whole genome shotgun (WGS) entry which is preliminary data.</text>
</comment>